<feature type="binding site" evidence="3">
    <location>
        <begin position="130"/>
        <end position="132"/>
    </location>
    <ligand>
        <name>NAD(+)</name>
        <dbReference type="ChEBI" id="CHEBI:57540"/>
    </ligand>
</feature>
<feature type="binding site" evidence="3">
    <location>
        <position position="46"/>
    </location>
    <ligand>
        <name>NAD(+)</name>
        <dbReference type="ChEBI" id="CHEBI:57540"/>
    </ligand>
</feature>
<name>A0AA36M8R7_CYLNA</name>
<sequence length="308" mass="33881">MLHNVAPVAHKTPQKITIVGVGAVGMACAYSILQQVNQNHVSEGVDVAENKVKGEMMDLQHGQAFTGRTVIRADTKYDITDHSKLCIITAGLRQKIGETRLSLVQRNTDVFKKIIPELVKRSPETILLVVANPGFVTLSLRNSIYLRHPAMDGLLESTVTLAQESLTLNLISVPVWSGVNVAGISITSVSKQVSSHMSSEAWEEDIHKKVIDSAYEIIKMKGYTCWGIGLAVAKIAKGVMRNSRNIYALSINVKGMHGITDDVFLSLPCVLGIGGITQIVRQDLNQEEIAKLHKSWKTLYEVQKQIKF</sequence>
<evidence type="ECO:0000256" key="1">
    <source>
        <dbReference type="ARBA" id="ARBA00023002"/>
    </source>
</evidence>
<dbReference type="InterPro" id="IPR001557">
    <property type="entry name" value="L-lactate/malate_DH"/>
</dbReference>
<dbReference type="EMBL" id="CATQJL010000305">
    <property type="protein sequence ID" value="CAJ0601685.1"/>
    <property type="molecule type" value="Genomic_DNA"/>
</dbReference>
<dbReference type="GO" id="GO:0006089">
    <property type="term" value="P:lactate metabolic process"/>
    <property type="evidence" value="ECO:0007669"/>
    <property type="project" value="TreeGrafter"/>
</dbReference>
<feature type="binding site" evidence="3">
    <location>
        <begin position="20"/>
        <end position="25"/>
    </location>
    <ligand>
        <name>NAD(+)</name>
        <dbReference type="ChEBI" id="CHEBI:57540"/>
    </ligand>
</feature>
<dbReference type="Pfam" id="PF02866">
    <property type="entry name" value="Ldh_1_C"/>
    <property type="match status" value="1"/>
</dbReference>
<dbReference type="PANTHER" id="PTHR43128:SF16">
    <property type="entry name" value="L-LACTATE DEHYDROGENASE"/>
    <property type="match status" value="1"/>
</dbReference>
<comment type="caution">
    <text evidence="7">The sequence shown here is derived from an EMBL/GenBank/DDBJ whole genome shotgun (WGS) entry which is preliminary data.</text>
</comment>
<evidence type="ECO:0000313" key="7">
    <source>
        <dbReference type="EMBL" id="CAJ0601685.1"/>
    </source>
</evidence>
<evidence type="ECO:0000259" key="5">
    <source>
        <dbReference type="Pfam" id="PF00056"/>
    </source>
</evidence>
<dbReference type="PIRSF" id="PIRSF000102">
    <property type="entry name" value="Lac_mal_DH"/>
    <property type="match status" value="1"/>
</dbReference>
<dbReference type="Proteomes" id="UP001176961">
    <property type="component" value="Unassembled WGS sequence"/>
</dbReference>
<dbReference type="SUPFAM" id="SSF51735">
    <property type="entry name" value="NAD(P)-binding Rossmann-fold domains"/>
    <property type="match status" value="1"/>
</dbReference>
<evidence type="ECO:0000313" key="8">
    <source>
        <dbReference type="Proteomes" id="UP001176961"/>
    </source>
</evidence>
<dbReference type="Gene3D" id="3.40.50.720">
    <property type="entry name" value="NAD(P)-binding Rossmann-like Domain"/>
    <property type="match status" value="1"/>
</dbReference>
<accession>A0AA36M8R7</accession>
<comment type="similarity">
    <text evidence="4">Belongs to the LDH/MDH superfamily.</text>
</comment>
<dbReference type="InterPro" id="IPR036291">
    <property type="entry name" value="NAD(P)-bd_dom_sf"/>
</dbReference>
<reference evidence="7" key="1">
    <citation type="submission" date="2023-07" db="EMBL/GenBank/DDBJ databases">
        <authorList>
            <consortium name="CYATHOMIX"/>
        </authorList>
    </citation>
    <scope>NUCLEOTIDE SEQUENCE</scope>
    <source>
        <strain evidence="7">N/A</strain>
    </source>
</reference>
<feature type="domain" description="Lactate/malate dehydrogenase N-terminal" evidence="5">
    <location>
        <begin position="15"/>
        <end position="133"/>
    </location>
</feature>
<dbReference type="InterPro" id="IPR001236">
    <property type="entry name" value="Lactate/malate_DH_N"/>
</dbReference>
<dbReference type="InterPro" id="IPR022383">
    <property type="entry name" value="Lactate/malate_DH_C"/>
</dbReference>
<gene>
    <name evidence="7" type="ORF">CYNAS_LOCUS13668</name>
</gene>
<dbReference type="InterPro" id="IPR015955">
    <property type="entry name" value="Lactate_DH/Glyco_Ohase_4_C"/>
</dbReference>
<dbReference type="AlphaFoldDB" id="A0AA36M8R7"/>
<dbReference type="Gene3D" id="3.90.110.10">
    <property type="entry name" value="Lactate dehydrogenase/glycoside hydrolase, family 4, C-terminal"/>
    <property type="match status" value="1"/>
</dbReference>
<evidence type="ECO:0008006" key="9">
    <source>
        <dbReference type="Google" id="ProtNLM"/>
    </source>
</evidence>
<feature type="domain" description="Lactate/malate dehydrogenase C-terminal" evidence="6">
    <location>
        <begin position="173"/>
        <end position="305"/>
    </location>
</feature>
<dbReference type="Pfam" id="PF00056">
    <property type="entry name" value="Ldh_1_N"/>
    <property type="match status" value="1"/>
</dbReference>
<dbReference type="GO" id="GO:0004459">
    <property type="term" value="F:L-lactate dehydrogenase (NAD+) activity"/>
    <property type="evidence" value="ECO:0007669"/>
    <property type="project" value="TreeGrafter"/>
</dbReference>
<feature type="binding site" evidence="3">
    <location>
        <position position="107"/>
    </location>
    <ligand>
        <name>NAD(+)</name>
        <dbReference type="ChEBI" id="CHEBI:57540"/>
    </ligand>
</feature>
<evidence type="ECO:0000256" key="3">
    <source>
        <dbReference type="PIRSR" id="PIRSR000102-3"/>
    </source>
</evidence>
<evidence type="ECO:0000256" key="2">
    <source>
        <dbReference type="ARBA" id="ARBA00023027"/>
    </source>
</evidence>
<dbReference type="PANTHER" id="PTHR43128">
    <property type="entry name" value="L-2-HYDROXYCARBOXYLATE DEHYDROGENASE (NAD(P)(+))"/>
    <property type="match status" value="1"/>
</dbReference>
<keyword evidence="2 3" id="KW-0520">NAD</keyword>
<evidence type="ECO:0000256" key="4">
    <source>
        <dbReference type="RuleBase" id="RU003369"/>
    </source>
</evidence>
<dbReference type="SUPFAM" id="SSF56327">
    <property type="entry name" value="LDH C-terminal domain-like"/>
    <property type="match status" value="1"/>
</dbReference>
<protein>
    <recommendedName>
        <fullName evidence="9">L-lactate dehydrogenase</fullName>
    </recommendedName>
</protein>
<evidence type="ECO:0000259" key="6">
    <source>
        <dbReference type="Pfam" id="PF02866"/>
    </source>
</evidence>
<keyword evidence="8" id="KW-1185">Reference proteome</keyword>
<proteinExistence type="inferred from homology"/>
<organism evidence="7 8">
    <name type="scientific">Cylicocyclus nassatus</name>
    <name type="common">Nematode worm</name>
    <dbReference type="NCBI Taxonomy" id="53992"/>
    <lineage>
        <taxon>Eukaryota</taxon>
        <taxon>Metazoa</taxon>
        <taxon>Ecdysozoa</taxon>
        <taxon>Nematoda</taxon>
        <taxon>Chromadorea</taxon>
        <taxon>Rhabditida</taxon>
        <taxon>Rhabditina</taxon>
        <taxon>Rhabditomorpha</taxon>
        <taxon>Strongyloidea</taxon>
        <taxon>Strongylidae</taxon>
        <taxon>Cylicocyclus</taxon>
    </lineage>
</organism>
<keyword evidence="1 4" id="KW-0560">Oxidoreductase</keyword>
<dbReference type="PRINTS" id="PR00086">
    <property type="entry name" value="LLDHDRGNASE"/>
</dbReference>